<proteinExistence type="predicted"/>
<evidence type="ECO:0000256" key="1">
    <source>
        <dbReference type="SAM" id="Phobius"/>
    </source>
</evidence>
<dbReference type="AlphaFoldDB" id="A0A401JD17"/>
<keyword evidence="1" id="KW-1133">Transmembrane helix</keyword>
<dbReference type="EMBL" id="BGOW01000013">
    <property type="protein sequence ID" value="GBL45551.1"/>
    <property type="molecule type" value="Genomic_DNA"/>
</dbReference>
<name>A0A401JD17_9PROT</name>
<keyword evidence="3" id="KW-1185">Reference proteome</keyword>
<keyword evidence="1" id="KW-0812">Transmembrane</keyword>
<organism evidence="2 3">
    <name type="scientific">Sulfuriferula multivorans</name>
    <dbReference type="NCBI Taxonomy" id="1559896"/>
    <lineage>
        <taxon>Bacteria</taxon>
        <taxon>Pseudomonadati</taxon>
        <taxon>Pseudomonadota</taxon>
        <taxon>Betaproteobacteria</taxon>
        <taxon>Nitrosomonadales</taxon>
        <taxon>Sulfuricellaceae</taxon>
        <taxon>Sulfuriferula</taxon>
    </lineage>
</organism>
<sequence>MNMAGSNSQIIKETIMGKYFIAWILGVPAIVLVVIYFFMH</sequence>
<evidence type="ECO:0000313" key="2">
    <source>
        <dbReference type="EMBL" id="GBL45551.1"/>
    </source>
</evidence>
<dbReference type="Proteomes" id="UP000286806">
    <property type="component" value="Unassembled WGS sequence"/>
</dbReference>
<evidence type="ECO:0000313" key="3">
    <source>
        <dbReference type="Proteomes" id="UP000286806"/>
    </source>
</evidence>
<protein>
    <submittedName>
        <fullName evidence="2">Uncharacterized protein</fullName>
    </submittedName>
</protein>
<comment type="caution">
    <text evidence="2">The sequence shown here is derived from an EMBL/GenBank/DDBJ whole genome shotgun (WGS) entry which is preliminary data.</text>
</comment>
<gene>
    <name evidence="2" type="ORF">SFMTTN_1361</name>
</gene>
<accession>A0A401JD17</accession>
<reference evidence="2 3" key="1">
    <citation type="journal article" date="2019" name="Front. Microbiol.">
        <title>Genomes of Neutrophilic Sulfur-Oxidizing Chemolithoautotrophs Representing 9 Proteobacterial Species From 8 Genera.</title>
        <authorList>
            <person name="Watanabe T."/>
            <person name="Kojima H."/>
            <person name="Umezawa K."/>
            <person name="Hori C."/>
            <person name="Takasuka T.E."/>
            <person name="Kato Y."/>
            <person name="Fukui M."/>
        </authorList>
    </citation>
    <scope>NUCLEOTIDE SEQUENCE [LARGE SCALE GENOMIC DNA]</scope>
    <source>
        <strain evidence="2 3">TTN</strain>
    </source>
</reference>
<feature type="transmembrane region" description="Helical" evidence="1">
    <location>
        <begin position="20"/>
        <end position="39"/>
    </location>
</feature>
<keyword evidence="1" id="KW-0472">Membrane</keyword>